<proteinExistence type="predicted"/>
<dbReference type="AlphaFoldDB" id="A0A0W8DD06"/>
<keyword evidence="2" id="KW-0328">Glycosyltransferase</keyword>
<keyword evidence="2" id="KW-0808">Transferase</keyword>
<evidence type="ECO:0000256" key="1">
    <source>
        <dbReference type="SAM" id="MobiDB-lite"/>
    </source>
</evidence>
<gene>
    <name evidence="2" type="ORF">AM588_10005690</name>
</gene>
<comment type="caution">
    <text evidence="2">The sequence shown here is derived from an EMBL/GenBank/DDBJ whole genome shotgun (WGS) entry which is preliminary data.</text>
</comment>
<dbReference type="GO" id="GO:0016757">
    <property type="term" value="F:glycosyltransferase activity"/>
    <property type="evidence" value="ECO:0007669"/>
    <property type="project" value="UniProtKB-KW"/>
</dbReference>
<reference evidence="2 3" key="1">
    <citation type="submission" date="2015-11" db="EMBL/GenBank/DDBJ databases">
        <title>Genomes and virulence difference between two physiological races of Phytophthora nicotianae.</title>
        <authorList>
            <person name="Liu H."/>
            <person name="Ma X."/>
            <person name="Yu H."/>
            <person name="Fang D."/>
            <person name="Li Y."/>
            <person name="Wang X."/>
            <person name="Wang W."/>
            <person name="Dong Y."/>
            <person name="Xiao B."/>
        </authorList>
    </citation>
    <scope>NUCLEOTIDE SEQUENCE [LARGE SCALE GENOMIC DNA]</scope>
    <source>
        <strain evidence="3">race 1</strain>
    </source>
</reference>
<evidence type="ECO:0000313" key="2">
    <source>
        <dbReference type="EMBL" id="KUF94223.1"/>
    </source>
</evidence>
<feature type="region of interest" description="Disordered" evidence="1">
    <location>
        <begin position="326"/>
        <end position="347"/>
    </location>
</feature>
<feature type="compositionally biased region" description="Polar residues" evidence="1">
    <location>
        <begin position="337"/>
        <end position="347"/>
    </location>
</feature>
<dbReference type="Proteomes" id="UP000054636">
    <property type="component" value="Unassembled WGS sequence"/>
</dbReference>
<dbReference type="EMBL" id="LNFP01000313">
    <property type="protein sequence ID" value="KUF94223.1"/>
    <property type="molecule type" value="Genomic_DNA"/>
</dbReference>
<organism evidence="2 3">
    <name type="scientific">Phytophthora nicotianae</name>
    <name type="common">Potato buckeye rot agent</name>
    <name type="synonym">Phytophthora parasitica</name>
    <dbReference type="NCBI Taxonomy" id="4792"/>
    <lineage>
        <taxon>Eukaryota</taxon>
        <taxon>Sar</taxon>
        <taxon>Stramenopiles</taxon>
        <taxon>Oomycota</taxon>
        <taxon>Peronosporomycetes</taxon>
        <taxon>Peronosporales</taxon>
        <taxon>Peronosporaceae</taxon>
        <taxon>Phytophthora</taxon>
    </lineage>
</organism>
<sequence>MPPALPWSELAIGLKEEDADLLLETFKAFKISKSDQAQCTVCNDPSPHNMRKRILLCACHQYQLAMPYARCLWRGKRLQCGRHNVVDVFQTGTYVTARRQPRPPRLTRAMKDFAKEMADQGLKPARIRSGLLHKFELCTSSLPSLKVVQRFVNNYKSTQLGGNDYLDDLRNMLMACCVNESTSSKAFAVETTPTVTLVHRASEMRRAGLLFEDTKERGTFEVLLNDAPADDVGAASAEVVNVVSRRVARIYDPETKRSRKDLAVTAQLGQHTARMEVAGIPATGWPVNTRQWSCPCVYWAKYGACVHTLLAKHVRGVHVMNSREKLEYRGPNRRKSGCQQAGRPSSNTPALVIEKILF</sequence>
<protein>
    <submittedName>
        <fullName evidence="2">Dolichol-phosphate mannosyltransferase</fullName>
    </submittedName>
</protein>
<evidence type="ECO:0000313" key="3">
    <source>
        <dbReference type="Proteomes" id="UP000054636"/>
    </source>
</evidence>
<accession>A0A0W8DD06</accession>
<name>A0A0W8DD06_PHYNI</name>